<feature type="region of interest" description="Disordered" evidence="1">
    <location>
        <begin position="1"/>
        <end position="20"/>
    </location>
</feature>
<protein>
    <recommendedName>
        <fullName evidence="4">PiggyBac transposable element-derived protein domain-containing protein</fullName>
    </recommendedName>
</protein>
<proteinExistence type="predicted"/>
<feature type="compositionally biased region" description="Acidic residues" evidence="1">
    <location>
        <begin position="9"/>
        <end position="19"/>
    </location>
</feature>
<organism evidence="2 3">
    <name type="scientific">Ignelater luminosus</name>
    <name type="common">Cucubano</name>
    <name type="synonym">Pyrophorus luminosus</name>
    <dbReference type="NCBI Taxonomy" id="2038154"/>
    <lineage>
        <taxon>Eukaryota</taxon>
        <taxon>Metazoa</taxon>
        <taxon>Ecdysozoa</taxon>
        <taxon>Arthropoda</taxon>
        <taxon>Hexapoda</taxon>
        <taxon>Insecta</taxon>
        <taxon>Pterygota</taxon>
        <taxon>Neoptera</taxon>
        <taxon>Endopterygota</taxon>
        <taxon>Coleoptera</taxon>
        <taxon>Polyphaga</taxon>
        <taxon>Elateriformia</taxon>
        <taxon>Elateroidea</taxon>
        <taxon>Elateridae</taxon>
        <taxon>Agrypninae</taxon>
        <taxon>Pyrophorini</taxon>
        <taxon>Ignelater</taxon>
    </lineage>
</organism>
<dbReference type="Proteomes" id="UP000801492">
    <property type="component" value="Unassembled WGS sequence"/>
</dbReference>
<comment type="caution">
    <text evidence="2">The sequence shown here is derived from an EMBL/GenBank/DDBJ whole genome shotgun (WGS) entry which is preliminary data.</text>
</comment>
<reference evidence="2" key="1">
    <citation type="submission" date="2019-08" db="EMBL/GenBank/DDBJ databases">
        <title>The genome of the North American firefly Photinus pyralis.</title>
        <authorList>
            <consortium name="Photinus pyralis genome working group"/>
            <person name="Fallon T.R."/>
            <person name="Sander Lower S.E."/>
            <person name="Weng J.-K."/>
        </authorList>
    </citation>
    <scope>NUCLEOTIDE SEQUENCE</scope>
    <source>
        <strain evidence="2">TRF0915ILg1</strain>
        <tissue evidence="2">Whole body</tissue>
    </source>
</reference>
<gene>
    <name evidence="2" type="ORF">ILUMI_19671</name>
</gene>
<evidence type="ECO:0000313" key="3">
    <source>
        <dbReference type="Proteomes" id="UP000801492"/>
    </source>
</evidence>
<keyword evidence="3" id="KW-1185">Reference proteome</keyword>
<evidence type="ECO:0008006" key="4">
    <source>
        <dbReference type="Google" id="ProtNLM"/>
    </source>
</evidence>
<accession>A0A8K0CJP7</accession>
<dbReference type="AlphaFoldDB" id="A0A8K0CJP7"/>
<evidence type="ECO:0000313" key="2">
    <source>
        <dbReference type="EMBL" id="KAF2886502.1"/>
    </source>
</evidence>
<evidence type="ECO:0000256" key="1">
    <source>
        <dbReference type="SAM" id="MobiDB-lite"/>
    </source>
</evidence>
<name>A0A8K0CJP7_IGNLU</name>
<dbReference type="EMBL" id="VTPC01087479">
    <property type="protein sequence ID" value="KAF2886502.1"/>
    <property type="molecule type" value="Genomic_DNA"/>
</dbReference>
<feature type="non-terminal residue" evidence="2">
    <location>
        <position position="1"/>
    </location>
</feature>
<sequence>LREIPSGSEDSELSDDDTDELRFEPIATVPTFRNLQVNGNDNDDGFSDTDDVQLAQIAGTSKKRIQKWRKTDTRRNDTAVEFEGNSLLPEHILKLDTPYKLFCHFLPEDFVTAIVRQTCICSVQQQLHRPITTALKKFSDLWAV</sequence>
<dbReference type="OrthoDB" id="6778643at2759"/>